<evidence type="ECO:0000313" key="1">
    <source>
        <dbReference type="EMBL" id="KKL10247.1"/>
    </source>
</evidence>
<gene>
    <name evidence="1" type="ORF">LCGC14_2557750</name>
</gene>
<accession>A0A0F9B8Z7</accession>
<name>A0A0F9B8Z7_9ZZZZ</name>
<organism evidence="1">
    <name type="scientific">marine sediment metagenome</name>
    <dbReference type="NCBI Taxonomy" id="412755"/>
    <lineage>
        <taxon>unclassified sequences</taxon>
        <taxon>metagenomes</taxon>
        <taxon>ecological metagenomes</taxon>
    </lineage>
</organism>
<dbReference type="AlphaFoldDB" id="A0A0F9B8Z7"/>
<proteinExistence type="predicted"/>
<dbReference type="SUPFAM" id="SSF56655">
    <property type="entry name" value="Carbohydrate phosphatase"/>
    <property type="match status" value="1"/>
</dbReference>
<dbReference type="Gene3D" id="3.30.540.10">
    <property type="entry name" value="Fructose-1,6-Bisphosphatase, subunit A, domain 1"/>
    <property type="match status" value="1"/>
</dbReference>
<dbReference type="EMBL" id="LAZR01042138">
    <property type="protein sequence ID" value="KKL10247.1"/>
    <property type="molecule type" value="Genomic_DNA"/>
</dbReference>
<comment type="caution">
    <text evidence="1">The sequence shown here is derived from an EMBL/GenBank/DDBJ whole genome shotgun (WGS) entry which is preliminary data.</text>
</comment>
<reference evidence="1" key="1">
    <citation type="journal article" date="2015" name="Nature">
        <title>Complex archaea that bridge the gap between prokaryotes and eukaryotes.</title>
        <authorList>
            <person name="Spang A."/>
            <person name="Saw J.H."/>
            <person name="Jorgensen S.L."/>
            <person name="Zaremba-Niedzwiedzka K."/>
            <person name="Martijn J."/>
            <person name="Lind A.E."/>
            <person name="van Eijk R."/>
            <person name="Schleper C."/>
            <person name="Guy L."/>
            <person name="Ettema T.J."/>
        </authorList>
    </citation>
    <scope>NUCLEOTIDE SEQUENCE</scope>
</reference>
<protein>
    <submittedName>
        <fullName evidence="1">Uncharacterized protein</fullName>
    </submittedName>
</protein>
<sequence>MSEETILSIKQVTRDAGNILLKYRNGELNVETKIDEFDLITQADKESDEFIL</sequence>